<dbReference type="PROSITE" id="PS50853">
    <property type="entry name" value="FN3"/>
    <property type="match status" value="1"/>
</dbReference>
<reference evidence="11" key="1">
    <citation type="submission" date="2025-08" db="UniProtKB">
        <authorList>
            <consortium name="Ensembl"/>
        </authorList>
    </citation>
    <scope>IDENTIFICATION</scope>
</reference>
<keyword evidence="6" id="KW-1015">Disulfide bond</keyword>
<keyword evidence="5" id="KW-0472">Membrane</keyword>
<keyword evidence="3 9" id="KW-0732">Signal</keyword>
<feature type="signal peptide" evidence="9">
    <location>
        <begin position="1"/>
        <end position="18"/>
    </location>
</feature>
<evidence type="ECO:0000256" key="8">
    <source>
        <dbReference type="ARBA" id="ARBA00023180"/>
    </source>
</evidence>
<evidence type="ECO:0000259" key="10">
    <source>
        <dbReference type="PROSITE" id="PS50853"/>
    </source>
</evidence>
<evidence type="ECO:0000256" key="2">
    <source>
        <dbReference type="ARBA" id="ARBA00022692"/>
    </source>
</evidence>
<organism evidence="11 12">
    <name type="scientific">Cynoglossus semilaevis</name>
    <name type="common">Tongue sole</name>
    <dbReference type="NCBI Taxonomy" id="244447"/>
    <lineage>
        <taxon>Eukaryota</taxon>
        <taxon>Metazoa</taxon>
        <taxon>Chordata</taxon>
        <taxon>Craniata</taxon>
        <taxon>Vertebrata</taxon>
        <taxon>Euteleostomi</taxon>
        <taxon>Actinopterygii</taxon>
        <taxon>Neopterygii</taxon>
        <taxon>Teleostei</taxon>
        <taxon>Neoteleostei</taxon>
        <taxon>Acanthomorphata</taxon>
        <taxon>Carangaria</taxon>
        <taxon>Pleuronectiformes</taxon>
        <taxon>Pleuronectoidei</taxon>
        <taxon>Cynoglossidae</taxon>
        <taxon>Cynoglossinae</taxon>
        <taxon>Cynoglossus</taxon>
    </lineage>
</organism>
<dbReference type="RefSeq" id="XP_008335418.1">
    <property type="nucleotide sequence ID" value="XM_008337196.3"/>
</dbReference>
<protein>
    <submittedName>
        <fullName evidence="11">Uncharacterized LOC103398546</fullName>
    </submittedName>
</protein>
<proteinExistence type="predicted"/>
<dbReference type="InterPro" id="IPR003961">
    <property type="entry name" value="FN3_dom"/>
</dbReference>
<dbReference type="Gene3D" id="2.60.40.10">
    <property type="entry name" value="Immunoglobulins"/>
    <property type="match status" value="2"/>
</dbReference>
<evidence type="ECO:0000313" key="11">
    <source>
        <dbReference type="Ensembl" id="ENSCSEP00000017617.1"/>
    </source>
</evidence>
<dbReference type="PANTHER" id="PTHR23037:SF35">
    <property type="entry name" value="FIBRONECTIN TYPE-III DOMAIN-CONTAINING PROTEIN"/>
    <property type="match status" value="1"/>
</dbReference>
<dbReference type="GO" id="GO:0004896">
    <property type="term" value="F:cytokine receptor activity"/>
    <property type="evidence" value="ECO:0007669"/>
    <property type="project" value="TreeGrafter"/>
</dbReference>
<dbReference type="AlphaFoldDB" id="A0A3P8VTF9"/>
<comment type="subcellular location">
    <subcellularLocation>
        <location evidence="1">Membrane</location>
        <topology evidence="1">Single-pass type I membrane protein</topology>
    </subcellularLocation>
</comment>
<reference evidence="11" key="2">
    <citation type="submission" date="2025-09" db="UniProtKB">
        <authorList>
            <consortium name="Ensembl"/>
        </authorList>
    </citation>
    <scope>IDENTIFICATION</scope>
</reference>
<dbReference type="SUPFAM" id="SSF49265">
    <property type="entry name" value="Fibronectin type III"/>
    <property type="match status" value="1"/>
</dbReference>
<evidence type="ECO:0000256" key="5">
    <source>
        <dbReference type="ARBA" id="ARBA00023136"/>
    </source>
</evidence>
<evidence type="ECO:0000256" key="1">
    <source>
        <dbReference type="ARBA" id="ARBA00004479"/>
    </source>
</evidence>
<name>A0A3P8VTF9_CYNSE</name>
<evidence type="ECO:0000256" key="7">
    <source>
        <dbReference type="ARBA" id="ARBA00023170"/>
    </source>
</evidence>
<evidence type="ECO:0000256" key="4">
    <source>
        <dbReference type="ARBA" id="ARBA00022989"/>
    </source>
</evidence>
<dbReference type="InterPro" id="IPR036116">
    <property type="entry name" value="FN3_sf"/>
</dbReference>
<evidence type="ECO:0000256" key="6">
    <source>
        <dbReference type="ARBA" id="ARBA00023157"/>
    </source>
</evidence>
<feature type="chain" id="PRO_5018292950" evidence="9">
    <location>
        <begin position="19"/>
        <end position="513"/>
    </location>
</feature>
<evidence type="ECO:0000256" key="3">
    <source>
        <dbReference type="ARBA" id="ARBA00022729"/>
    </source>
</evidence>
<accession>A0A3P8VTF9</accession>
<keyword evidence="8" id="KW-0325">Glycoprotein</keyword>
<dbReference type="InterPro" id="IPR013783">
    <property type="entry name" value="Ig-like_fold"/>
</dbReference>
<feature type="domain" description="Fibronectin type-III" evidence="10">
    <location>
        <begin position="114"/>
        <end position="215"/>
    </location>
</feature>
<dbReference type="STRING" id="244447.ENSCSEP00000017617"/>
<dbReference type="PANTHER" id="PTHR23037">
    <property type="entry name" value="CYTOKINE RECEPTOR"/>
    <property type="match status" value="1"/>
</dbReference>
<dbReference type="OMA" id="NSGMERC"/>
<dbReference type="OrthoDB" id="8962741at2759"/>
<dbReference type="KEGG" id="csem:103398546"/>
<sequence length="513" mass="56772">MFFILLFLGRIAAATVLAEHGNKTGLRMNCTNDGWGEMSCDLDAENCTGLNLILKTRVYDKHRTSECKPTQCSSGRCCCSIKMIIVFGEKHNATVWRDGHRLESKIIDIYSTIKPKRPEIRPVEEVNGKFLIKWKTNMKDLLDSDLTSNVTYWKKGDTKKVSMTVKPAISNGLKIYEIHSRELEPSTDYVVSVKSDLNNIFSESSDEMEFTTPASPNNGLKVVMASISVVAVVLSSLIFGCFFKIKKKWWDAGARWPDSKLLDMKSTEEKLLKPELIITSGVHIVPVFADDIKSYTSNGSLIDSSVDKYQQSSIMGSGSSSLGYAKTEPADVVTCVHEALAKVLPHIVLSPLGNSLTNNDGNVQVDVANSKLLSFTNMTYSGCPPQIMTDLPEYQEHTRMFYDSGYHPSEAEDMVTAADHQLLFNVQQVVQSLVPVDMSYQQCSTDSGVSSLSYSSSNNANVETDSFNEGLSWEIKQHGKSLEGTMSEESPFLGCLHPGPKNIPLVIDDYQAV</sequence>
<evidence type="ECO:0000256" key="9">
    <source>
        <dbReference type="SAM" id="SignalP"/>
    </source>
</evidence>
<dbReference type="GO" id="GO:0009897">
    <property type="term" value="C:external side of plasma membrane"/>
    <property type="evidence" value="ECO:0007669"/>
    <property type="project" value="TreeGrafter"/>
</dbReference>
<dbReference type="Ensembl" id="ENSCSET00000017836.1">
    <property type="protein sequence ID" value="ENSCSEP00000017617.1"/>
    <property type="gene ID" value="ENSCSEG00000011305.1"/>
</dbReference>
<evidence type="ECO:0000313" key="12">
    <source>
        <dbReference type="Proteomes" id="UP000265120"/>
    </source>
</evidence>
<dbReference type="GeneTree" id="ENSGT00530000069547"/>
<keyword evidence="4" id="KW-1133">Transmembrane helix</keyword>
<dbReference type="CDD" id="cd00063">
    <property type="entry name" value="FN3"/>
    <property type="match status" value="1"/>
</dbReference>
<dbReference type="GeneID" id="103398546"/>
<dbReference type="InParanoid" id="A0A3P8VTF9"/>
<dbReference type="Proteomes" id="UP000265120">
    <property type="component" value="Unassembled WGS sequence"/>
</dbReference>
<keyword evidence="2" id="KW-0812">Transmembrane</keyword>
<keyword evidence="7" id="KW-0675">Receptor</keyword>
<keyword evidence="12" id="KW-1185">Reference proteome</keyword>